<dbReference type="SUPFAM" id="SSF54060">
    <property type="entry name" value="His-Me finger endonucleases"/>
    <property type="match status" value="1"/>
</dbReference>
<evidence type="ECO:0000313" key="6">
    <source>
        <dbReference type="Proteomes" id="UP000838878"/>
    </source>
</evidence>
<dbReference type="GO" id="GO:0046872">
    <property type="term" value="F:metal ion binding"/>
    <property type="evidence" value="ECO:0007669"/>
    <property type="project" value="InterPro"/>
</dbReference>
<keyword evidence="3" id="KW-0255">Endonuclease</keyword>
<dbReference type="InterPro" id="IPR001604">
    <property type="entry name" value="Endo_G_ENPP1-like_dom"/>
</dbReference>
<keyword evidence="3" id="KW-0378">Hydrolase</keyword>
<dbReference type="Gene3D" id="3.40.570.10">
    <property type="entry name" value="Extracellular Endonuclease, subunit A"/>
    <property type="match status" value="1"/>
</dbReference>
<dbReference type="GO" id="GO:0000014">
    <property type="term" value="F:single-stranded DNA endodeoxyribonuclease activity"/>
    <property type="evidence" value="ECO:0007669"/>
    <property type="project" value="TreeGrafter"/>
</dbReference>
<evidence type="ECO:0000259" key="4">
    <source>
        <dbReference type="Pfam" id="PF01223"/>
    </source>
</evidence>
<dbReference type="PANTHER" id="PTHR13966:SF19">
    <property type="entry name" value="NUCLEASE EXOG, MITOCHONDRIAL"/>
    <property type="match status" value="1"/>
</dbReference>
<proteinExistence type="inferred from homology"/>
<comment type="similarity">
    <text evidence="1">Belongs to the DNA/RNA non-specific endonuclease family.</text>
</comment>
<protein>
    <recommendedName>
        <fullName evidence="4">DNA/RNA non-specific endonuclease/pyrophosphatase/phosphodiesterase domain-containing protein</fullName>
    </recommendedName>
</protein>
<gene>
    <name evidence="5" type="ORF">BINO364_LOCUS5517</name>
</gene>
<dbReference type="EMBL" id="OV170233">
    <property type="protein sequence ID" value="CAH0719131.1"/>
    <property type="molecule type" value="Genomic_DNA"/>
</dbReference>
<dbReference type="GO" id="GO:0004521">
    <property type="term" value="F:RNA endonuclease activity"/>
    <property type="evidence" value="ECO:0007669"/>
    <property type="project" value="TreeGrafter"/>
</dbReference>
<evidence type="ECO:0000256" key="3">
    <source>
        <dbReference type="ARBA" id="ARBA00022759"/>
    </source>
</evidence>
<reference evidence="5" key="1">
    <citation type="submission" date="2021-12" db="EMBL/GenBank/DDBJ databases">
        <authorList>
            <person name="Martin H S."/>
        </authorList>
    </citation>
    <scope>NUCLEOTIDE SEQUENCE</scope>
</reference>
<evidence type="ECO:0000256" key="1">
    <source>
        <dbReference type="ARBA" id="ARBA00010052"/>
    </source>
</evidence>
<dbReference type="PANTHER" id="PTHR13966">
    <property type="entry name" value="ENDONUCLEASE RELATED"/>
    <property type="match status" value="1"/>
</dbReference>
<evidence type="ECO:0000256" key="2">
    <source>
        <dbReference type="ARBA" id="ARBA00022722"/>
    </source>
</evidence>
<keyword evidence="6" id="KW-1185">Reference proteome</keyword>
<dbReference type="AlphaFoldDB" id="A0A8J9YAC5"/>
<keyword evidence="2" id="KW-0540">Nuclease</keyword>
<dbReference type="GO" id="GO:0005743">
    <property type="term" value="C:mitochondrial inner membrane"/>
    <property type="evidence" value="ECO:0007669"/>
    <property type="project" value="TreeGrafter"/>
</dbReference>
<dbReference type="Proteomes" id="UP000838878">
    <property type="component" value="Chromosome 13"/>
</dbReference>
<dbReference type="Pfam" id="PF01223">
    <property type="entry name" value="Endonuclease_NS"/>
    <property type="match status" value="1"/>
</dbReference>
<dbReference type="GO" id="GO:0006309">
    <property type="term" value="P:apoptotic DNA fragmentation"/>
    <property type="evidence" value="ECO:0007669"/>
    <property type="project" value="TreeGrafter"/>
</dbReference>
<dbReference type="InterPro" id="IPR044925">
    <property type="entry name" value="His-Me_finger_sf"/>
</dbReference>
<accession>A0A8J9YAC5</accession>
<organism evidence="5 6">
    <name type="scientific">Brenthis ino</name>
    <name type="common">lesser marbled fritillary</name>
    <dbReference type="NCBI Taxonomy" id="405034"/>
    <lineage>
        <taxon>Eukaryota</taxon>
        <taxon>Metazoa</taxon>
        <taxon>Ecdysozoa</taxon>
        <taxon>Arthropoda</taxon>
        <taxon>Hexapoda</taxon>
        <taxon>Insecta</taxon>
        <taxon>Pterygota</taxon>
        <taxon>Neoptera</taxon>
        <taxon>Endopterygota</taxon>
        <taxon>Lepidoptera</taxon>
        <taxon>Glossata</taxon>
        <taxon>Ditrysia</taxon>
        <taxon>Papilionoidea</taxon>
        <taxon>Nymphalidae</taxon>
        <taxon>Heliconiinae</taxon>
        <taxon>Argynnini</taxon>
        <taxon>Brenthis</taxon>
    </lineage>
</organism>
<dbReference type="OrthoDB" id="6019866at2759"/>
<dbReference type="GO" id="GO:0005634">
    <property type="term" value="C:nucleus"/>
    <property type="evidence" value="ECO:0007669"/>
    <property type="project" value="TreeGrafter"/>
</dbReference>
<dbReference type="InterPro" id="IPR044929">
    <property type="entry name" value="DNA/RNA_non-sp_Endonuclease_sf"/>
</dbReference>
<dbReference type="GO" id="GO:0003676">
    <property type="term" value="F:nucleic acid binding"/>
    <property type="evidence" value="ECO:0007669"/>
    <property type="project" value="InterPro"/>
</dbReference>
<dbReference type="InterPro" id="IPR040255">
    <property type="entry name" value="Non-specific_endonuclease"/>
</dbReference>
<evidence type="ECO:0000313" key="5">
    <source>
        <dbReference type="EMBL" id="CAH0719131.1"/>
    </source>
</evidence>
<sequence length="184" mass="21213">MYNCSNQLRAFVSLRTTTADHTCCFTKRQLVSPKDVLPGLSQLATYNYLNVVPHWSTCGTENWDEVESRVRQLVKSLNMTIEVWTRSSQTLKATGATTKYLSDQYNEQPISPYIWKVLYNFENDEALAIIQINKPGLKLADAVKYVPCKDICNRIEWMRNPNWYIMSKGFIICCSLEDFQTAFG</sequence>
<name>A0A8J9YAC5_9NEOP</name>
<feature type="domain" description="DNA/RNA non-specific endonuclease/pyrophosphatase/phosphodiesterase" evidence="4">
    <location>
        <begin position="42"/>
        <end position="146"/>
    </location>
</feature>
<feature type="non-terminal residue" evidence="5">
    <location>
        <position position="184"/>
    </location>
</feature>